<dbReference type="Proteomes" id="UP000657075">
    <property type="component" value="Unassembled WGS sequence"/>
</dbReference>
<dbReference type="SUPFAM" id="SSF55021">
    <property type="entry name" value="ACT-like"/>
    <property type="match status" value="1"/>
</dbReference>
<dbReference type="EMBL" id="BMNM01000001">
    <property type="protein sequence ID" value="GGI70868.1"/>
    <property type="molecule type" value="Genomic_DNA"/>
</dbReference>
<evidence type="ECO:0000313" key="2">
    <source>
        <dbReference type="Proteomes" id="UP000657075"/>
    </source>
</evidence>
<dbReference type="AlphaFoldDB" id="A0A830EH42"/>
<protein>
    <recommendedName>
        <fullName evidence="3">ACT domain-containing protein</fullName>
    </recommendedName>
</protein>
<gene>
    <name evidence="1" type="ORF">GCM10007112_04770</name>
</gene>
<evidence type="ECO:0008006" key="3">
    <source>
        <dbReference type="Google" id="ProtNLM"/>
    </source>
</evidence>
<organism evidence="1 2">
    <name type="scientific">Vulcanisaeta souniana JCM 11219</name>
    <dbReference type="NCBI Taxonomy" id="1293586"/>
    <lineage>
        <taxon>Archaea</taxon>
        <taxon>Thermoproteota</taxon>
        <taxon>Thermoprotei</taxon>
        <taxon>Thermoproteales</taxon>
        <taxon>Thermoproteaceae</taxon>
        <taxon>Vulcanisaeta</taxon>
    </lineage>
</organism>
<dbReference type="CDD" id="cd02116">
    <property type="entry name" value="ACT"/>
    <property type="match status" value="1"/>
</dbReference>
<name>A0A830EH42_9CREN</name>
<reference evidence="1" key="1">
    <citation type="journal article" date="2014" name="Int. J. Syst. Evol. Microbiol.">
        <title>Complete genome sequence of Corynebacterium casei LMG S-19264T (=DSM 44701T), isolated from a smear-ripened cheese.</title>
        <authorList>
            <consortium name="US DOE Joint Genome Institute (JGI-PGF)"/>
            <person name="Walter F."/>
            <person name="Albersmeier A."/>
            <person name="Kalinowski J."/>
            <person name="Ruckert C."/>
        </authorList>
    </citation>
    <scope>NUCLEOTIDE SEQUENCE</scope>
    <source>
        <strain evidence="1">JCM 11219</strain>
    </source>
</reference>
<dbReference type="InterPro" id="IPR045865">
    <property type="entry name" value="ACT-like_dom_sf"/>
</dbReference>
<proteinExistence type="predicted"/>
<comment type="caution">
    <text evidence="1">The sequence shown here is derived from an EMBL/GenBank/DDBJ whole genome shotgun (WGS) entry which is preliminary data.</text>
</comment>
<evidence type="ECO:0000313" key="1">
    <source>
        <dbReference type="EMBL" id="GGI70868.1"/>
    </source>
</evidence>
<accession>A0A830EH42</accession>
<sequence>MFQLLFVMTWLLFRVVRDRPGIINELSSVMFSYGINIRNIIGNSRALMIDVEDNVNSLLTGMGSIRDIEFVNAISGPIIPLSFSQRHFMTAIKTVLAQMGTEYVGRLLYRIGYEYARAVATEIPMGDPVSTINTYLYTATAYNRLAFRGLEIRNNEVRVEFEEPFDEELDGSFTEGYIHGLINTALSRLHYVNVEKTGNTYRAMAKPVEGLAIY</sequence>
<reference evidence="1" key="2">
    <citation type="submission" date="2020-09" db="EMBL/GenBank/DDBJ databases">
        <authorList>
            <person name="Sun Q."/>
            <person name="Ohkuma M."/>
        </authorList>
    </citation>
    <scope>NUCLEOTIDE SEQUENCE</scope>
    <source>
        <strain evidence="1">JCM 11219</strain>
    </source>
</reference>